<evidence type="ECO:0000313" key="3">
    <source>
        <dbReference type="Proteomes" id="UP000744032"/>
    </source>
</evidence>
<feature type="region of interest" description="Disordered" evidence="1">
    <location>
        <begin position="1"/>
        <end position="59"/>
    </location>
</feature>
<evidence type="ECO:0000256" key="1">
    <source>
        <dbReference type="SAM" id="MobiDB-lite"/>
    </source>
</evidence>
<organism evidence="2 3">
    <name type="scientific">Streptomyces galbus</name>
    <dbReference type="NCBI Taxonomy" id="33898"/>
    <lineage>
        <taxon>Bacteria</taxon>
        <taxon>Bacillati</taxon>
        <taxon>Actinomycetota</taxon>
        <taxon>Actinomycetes</taxon>
        <taxon>Kitasatosporales</taxon>
        <taxon>Streptomycetaceae</taxon>
        <taxon>Streptomyces</taxon>
    </lineage>
</organism>
<proteinExistence type="predicted"/>
<dbReference type="Proteomes" id="UP000744032">
    <property type="component" value="Unassembled WGS sequence"/>
</dbReference>
<gene>
    <name evidence="2" type="ORF">HF200_01725</name>
</gene>
<dbReference type="EMBL" id="JAAXMD010000006">
    <property type="protein sequence ID" value="NKQ23212.1"/>
    <property type="molecule type" value="Genomic_DNA"/>
</dbReference>
<comment type="caution">
    <text evidence="2">The sequence shown here is derived from an EMBL/GenBank/DDBJ whole genome shotgun (WGS) entry which is preliminary data.</text>
</comment>
<reference evidence="2 3" key="1">
    <citation type="submission" date="2020-04" db="EMBL/GenBank/DDBJ databases">
        <title>Genome sequence of Streptomyces galbus strain I339.</title>
        <authorList>
            <person name="Silva E.A.N."/>
            <person name="Merces M."/>
            <person name="Castelo Branco A.P.O.T."/>
            <person name="Vasconcelos P.C."/>
            <person name="Costa N.P."/>
            <person name="Marinho G.C.S."/>
            <person name="Oliveira C.J.B."/>
            <person name="Araujo D."/>
            <person name="Rodrigues Junior V.S."/>
            <person name="Almeida R."/>
            <person name="Silva Filho U.R."/>
            <person name="Andrade A.S.A."/>
            <person name="Cibulski S.P."/>
        </authorList>
    </citation>
    <scope>NUCLEOTIDE SEQUENCE [LARGE SCALE GENOMIC DNA]</scope>
    <source>
        <strain evidence="2 3">I339</strain>
    </source>
</reference>
<dbReference type="RefSeq" id="WP_168372022.1">
    <property type="nucleotide sequence ID" value="NZ_JAAXMD010000006.1"/>
</dbReference>
<name>A0ABX1IDN5_STRGB</name>
<protein>
    <submittedName>
        <fullName evidence="2">Uncharacterized protein</fullName>
    </submittedName>
</protein>
<keyword evidence="3" id="KW-1185">Reference proteome</keyword>
<accession>A0ABX1IDN5</accession>
<evidence type="ECO:0000313" key="2">
    <source>
        <dbReference type="EMBL" id="NKQ23212.1"/>
    </source>
</evidence>
<sequence>MAESMAPRKPRDSGSDLYVQLYGRPKTNTPTPHRPQAQLGDGMSSSKPVSSYWADGDRDPTKKRDIPHLFPYFYHSVLARNGKPVGGHNILALIEYIDAMLIFQGNMWIAEIDEPRTGEVFKQRFCGPLDEYEALEHRPDHVIDFLWAFRTTVRPGLRQFIDQTYTALTSPNSRLLEFGSTLPFGIWHRD</sequence>